<name>A0A1M6GB45_9FLAO</name>
<dbReference type="STRING" id="1118202.SAMN05443429_108124"/>
<protein>
    <submittedName>
        <fullName evidence="2">Uncharacterized protein</fullName>
    </submittedName>
</protein>
<organism evidence="2 3">
    <name type="scientific">Cruoricaptor ignavus</name>
    <dbReference type="NCBI Taxonomy" id="1118202"/>
    <lineage>
        <taxon>Bacteria</taxon>
        <taxon>Pseudomonadati</taxon>
        <taxon>Bacteroidota</taxon>
        <taxon>Flavobacteriia</taxon>
        <taxon>Flavobacteriales</taxon>
        <taxon>Weeksellaceae</taxon>
        <taxon>Cruoricaptor</taxon>
    </lineage>
</organism>
<evidence type="ECO:0000313" key="2">
    <source>
        <dbReference type="EMBL" id="SHJ07161.1"/>
    </source>
</evidence>
<reference evidence="2 3" key="1">
    <citation type="submission" date="2016-11" db="EMBL/GenBank/DDBJ databases">
        <authorList>
            <person name="Jaros S."/>
            <person name="Januszkiewicz K."/>
            <person name="Wedrychowicz H."/>
        </authorList>
    </citation>
    <scope>NUCLEOTIDE SEQUENCE [LARGE SCALE GENOMIC DNA]</scope>
    <source>
        <strain evidence="2 3">DSM 25479</strain>
    </source>
</reference>
<accession>A0A1M6GB45</accession>
<evidence type="ECO:0000256" key="1">
    <source>
        <dbReference type="SAM" id="MobiDB-lite"/>
    </source>
</evidence>
<feature type="region of interest" description="Disordered" evidence="1">
    <location>
        <begin position="1"/>
        <end position="28"/>
    </location>
</feature>
<proteinExistence type="predicted"/>
<gene>
    <name evidence="2" type="ORF">SAMN05443429_108124</name>
</gene>
<feature type="compositionally biased region" description="Basic and acidic residues" evidence="1">
    <location>
        <begin position="7"/>
        <end position="20"/>
    </location>
</feature>
<evidence type="ECO:0000313" key="3">
    <source>
        <dbReference type="Proteomes" id="UP000184335"/>
    </source>
</evidence>
<dbReference type="AlphaFoldDB" id="A0A1M6GB45"/>
<dbReference type="Proteomes" id="UP000184335">
    <property type="component" value="Unassembled WGS sequence"/>
</dbReference>
<keyword evidence="3" id="KW-1185">Reference proteome</keyword>
<dbReference type="EMBL" id="FQYI01000008">
    <property type="protein sequence ID" value="SHJ07161.1"/>
    <property type="molecule type" value="Genomic_DNA"/>
</dbReference>
<sequence>MINAGRDNAEKQRQLEERKINNQPDSLANQEDEFRCSIHNIVDRHKQIINESVEIIRRSKNLDTIETRINAVRDSWNYLISFTIPNQPNFLKEFEQEYNQQIARAVNELYNDYILKIESLKTARAKENHTVRMFETIERAKSILIDNETYQHSLQRLEEIHHDTEETFSNIST</sequence>